<evidence type="ECO:0000256" key="1">
    <source>
        <dbReference type="ARBA" id="ARBA00004123"/>
    </source>
</evidence>
<dbReference type="AlphaFoldDB" id="A0AA88UMS6"/>
<evidence type="ECO:0000256" key="5">
    <source>
        <dbReference type="SAM" id="MobiDB-lite"/>
    </source>
</evidence>
<comment type="caution">
    <text evidence="7">The sequence shown here is derived from an EMBL/GenBank/DDBJ whole genome shotgun (WGS) entry which is preliminary data.</text>
</comment>
<dbReference type="Proteomes" id="UP001187471">
    <property type="component" value="Unassembled WGS sequence"/>
</dbReference>
<feature type="region of interest" description="Disordered" evidence="5">
    <location>
        <begin position="1"/>
        <end position="82"/>
    </location>
</feature>
<feature type="region of interest" description="Disordered" evidence="5">
    <location>
        <begin position="120"/>
        <end position="187"/>
    </location>
</feature>
<organism evidence="7 8">
    <name type="scientific">Escallonia rubra</name>
    <dbReference type="NCBI Taxonomy" id="112253"/>
    <lineage>
        <taxon>Eukaryota</taxon>
        <taxon>Viridiplantae</taxon>
        <taxon>Streptophyta</taxon>
        <taxon>Embryophyta</taxon>
        <taxon>Tracheophyta</taxon>
        <taxon>Spermatophyta</taxon>
        <taxon>Magnoliopsida</taxon>
        <taxon>eudicotyledons</taxon>
        <taxon>Gunneridae</taxon>
        <taxon>Pentapetalae</taxon>
        <taxon>asterids</taxon>
        <taxon>campanulids</taxon>
        <taxon>Escalloniales</taxon>
        <taxon>Escalloniaceae</taxon>
        <taxon>Escallonia</taxon>
    </lineage>
</organism>
<sequence length="409" mass="45089">MAQDSDSLPETLDSPVAVDRQPPGQLSGDPSLSRNVSFSRLNAKAPEFVPRATDPDQPRLAIRQPSPPPPASGLVHVYNASPPSTNPTAYHVPIPSHVPLQVTVPGQNHHAYSRHVPVQQYHHQNQSHHNQNQRQPYGGGGLGITAALEQQEAAGGSGVQGQGQAQRRSQSPVEADHAAAKPARNGGLSEEATQKILNQKALATLCQYKYVKKKRNHLHTKVLTSKIAKRGHILHGILRSRVNLRFIVIVAEAGQVEYYFSDINLATTEHLMRFISKDPEGYVPISVVASFKKIKALVSSNSQLATVLRSSTKLVVSEDGKKVKREVPLTESDMDELQSRIVVAENLPEDHCHQNLMKIFSAVGRCHLHVFVEYESVELAEKAVAELTEEGNWRNGLRVRLLLRRTKHS</sequence>
<dbReference type="Gene3D" id="1.10.10.10">
    <property type="entry name" value="Winged helix-like DNA-binding domain superfamily/Winged helix DNA-binding domain"/>
    <property type="match status" value="1"/>
</dbReference>
<dbReference type="GO" id="GO:0005634">
    <property type="term" value="C:nucleus"/>
    <property type="evidence" value="ECO:0007669"/>
    <property type="project" value="UniProtKB-SubCell"/>
</dbReference>
<dbReference type="Pfam" id="PF05383">
    <property type="entry name" value="La"/>
    <property type="match status" value="1"/>
</dbReference>
<evidence type="ECO:0000313" key="8">
    <source>
        <dbReference type="Proteomes" id="UP001187471"/>
    </source>
</evidence>
<dbReference type="InterPro" id="IPR006630">
    <property type="entry name" value="La_HTH"/>
</dbReference>
<dbReference type="EMBL" id="JAVXUO010001573">
    <property type="protein sequence ID" value="KAK2980972.1"/>
    <property type="molecule type" value="Genomic_DNA"/>
</dbReference>
<keyword evidence="3" id="KW-0539">Nucleus</keyword>
<name>A0AA88UMS6_9ASTE</name>
<feature type="compositionally biased region" description="Polar residues" evidence="5">
    <location>
        <begin position="28"/>
        <end position="40"/>
    </location>
</feature>
<dbReference type="SUPFAM" id="SSF54928">
    <property type="entry name" value="RNA-binding domain, RBD"/>
    <property type="match status" value="1"/>
</dbReference>
<dbReference type="PROSITE" id="PS50961">
    <property type="entry name" value="HTH_LA"/>
    <property type="match status" value="1"/>
</dbReference>
<evidence type="ECO:0000259" key="6">
    <source>
        <dbReference type="PROSITE" id="PS50961"/>
    </source>
</evidence>
<gene>
    <name evidence="7" type="ORF">RJ640_018056</name>
</gene>
<dbReference type="InterPro" id="IPR036388">
    <property type="entry name" value="WH-like_DNA-bd_sf"/>
</dbReference>
<dbReference type="InterPro" id="IPR036390">
    <property type="entry name" value="WH_DNA-bd_sf"/>
</dbReference>
<evidence type="ECO:0000313" key="7">
    <source>
        <dbReference type="EMBL" id="KAK2980972.1"/>
    </source>
</evidence>
<dbReference type="GO" id="GO:0003729">
    <property type="term" value="F:mRNA binding"/>
    <property type="evidence" value="ECO:0007669"/>
    <property type="project" value="TreeGrafter"/>
</dbReference>
<accession>A0AA88UMS6</accession>
<evidence type="ECO:0000256" key="3">
    <source>
        <dbReference type="ARBA" id="ARBA00023242"/>
    </source>
</evidence>
<proteinExistence type="predicted"/>
<feature type="domain" description="HTH La-type RNA-binding" evidence="6">
    <location>
        <begin position="242"/>
        <end position="333"/>
    </location>
</feature>
<evidence type="ECO:0000256" key="2">
    <source>
        <dbReference type="ARBA" id="ARBA00022884"/>
    </source>
</evidence>
<feature type="compositionally biased region" description="Low complexity" evidence="5">
    <location>
        <begin position="162"/>
        <end position="171"/>
    </location>
</feature>
<dbReference type="SMART" id="SM00715">
    <property type="entry name" value="LA"/>
    <property type="match status" value="1"/>
</dbReference>
<keyword evidence="8" id="KW-1185">Reference proteome</keyword>
<dbReference type="InterPro" id="IPR045180">
    <property type="entry name" value="La_dom_prot"/>
</dbReference>
<dbReference type="PRINTS" id="PR00302">
    <property type="entry name" value="LUPUSLA"/>
</dbReference>
<comment type="subcellular location">
    <subcellularLocation>
        <location evidence="1">Nucleus</location>
    </subcellularLocation>
</comment>
<dbReference type="PANTHER" id="PTHR22792">
    <property type="entry name" value="LUPUS LA PROTEIN-RELATED"/>
    <property type="match status" value="1"/>
</dbReference>
<dbReference type="InterPro" id="IPR035979">
    <property type="entry name" value="RBD_domain_sf"/>
</dbReference>
<evidence type="ECO:0000256" key="4">
    <source>
        <dbReference type="PROSITE-ProRule" id="PRU00332"/>
    </source>
</evidence>
<dbReference type="GO" id="GO:1990904">
    <property type="term" value="C:ribonucleoprotein complex"/>
    <property type="evidence" value="ECO:0007669"/>
    <property type="project" value="InterPro"/>
</dbReference>
<dbReference type="SUPFAM" id="SSF46785">
    <property type="entry name" value="Winged helix' DNA-binding domain"/>
    <property type="match status" value="1"/>
</dbReference>
<feature type="compositionally biased region" description="Low complexity" evidence="5">
    <location>
        <begin position="120"/>
        <end position="135"/>
    </location>
</feature>
<keyword evidence="2 4" id="KW-0694">RNA-binding</keyword>
<dbReference type="GO" id="GO:0006396">
    <property type="term" value="P:RNA processing"/>
    <property type="evidence" value="ECO:0007669"/>
    <property type="project" value="InterPro"/>
</dbReference>
<dbReference type="PANTHER" id="PTHR22792:SF66">
    <property type="entry name" value="LA-RELATED PROTEIN 6B"/>
    <property type="match status" value="1"/>
</dbReference>
<reference evidence="7" key="1">
    <citation type="submission" date="2022-12" db="EMBL/GenBank/DDBJ databases">
        <title>Draft genome assemblies for two species of Escallonia (Escalloniales).</title>
        <authorList>
            <person name="Chanderbali A."/>
            <person name="Dervinis C."/>
            <person name="Anghel I."/>
            <person name="Soltis D."/>
            <person name="Soltis P."/>
            <person name="Zapata F."/>
        </authorList>
    </citation>
    <scope>NUCLEOTIDE SEQUENCE</scope>
    <source>
        <strain evidence="7">UCBG92.1500</strain>
        <tissue evidence="7">Leaf</tissue>
    </source>
</reference>
<dbReference type="InterPro" id="IPR002344">
    <property type="entry name" value="Lupus_La"/>
</dbReference>
<protein>
    <recommendedName>
        <fullName evidence="6">HTH La-type RNA-binding domain-containing protein</fullName>
    </recommendedName>
</protein>